<organism evidence="2">
    <name type="scientific">Mytilinidion resinicola</name>
    <dbReference type="NCBI Taxonomy" id="574789"/>
    <lineage>
        <taxon>Eukaryota</taxon>
        <taxon>Fungi</taxon>
        <taxon>Dikarya</taxon>
        <taxon>Ascomycota</taxon>
        <taxon>Pezizomycotina</taxon>
        <taxon>Dothideomycetes</taxon>
        <taxon>Pleosporomycetidae</taxon>
        <taxon>Mytilinidiales</taxon>
        <taxon>Mytilinidiaceae</taxon>
        <taxon>Mytilinidion</taxon>
    </lineage>
</organism>
<dbReference type="Proteomes" id="UP000504636">
    <property type="component" value="Unplaced"/>
</dbReference>
<dbReference type="RefSeq" id="XP_033578072.1">
    <property type="nucleotide sequence ID" value="XM_033727981.1"/>
</dbReference>
<evidence type="ECO:0000313" key="2">
    <source>
        <dbReference type="EMBL" id="KAF2811108.1"/>
    </source>
</evidence>
<feature type="compositionally biased region" description="Polar residues" evidence="1">
    <location>
        <begin position="190"/>
        <end position="203"/>
    </location>
</feature>
<accession>A0A6A6YRC7</accession>
<name>A0A6A6YRC7_9PEZI</name>
<dbReference type="GeneID" id="54468874"/>
<keyword evidence="3" id="KW-1185">Reference proteome</keyword>
<sequence length="211" mass="24420">MADAWNFIKRPFTEPKVTLSRDARKAGSRKGPNGTGLSREKRAKHLDDDELLEKHANAYSKAMNHTGAFYNSYNKTYTRANNILHKPHRGIPEEIKTGRTLLSAGEMVDRWDDSLHQHNRAYDYKRQLTARGLRPSVSEEKEWDSFSEGWNRKREPTIKAADKKLGNAQKIAKLAERLDKERKDHESEESNSYSEPHYTYTSSCDDDDDDY</sequence>
<reference evidence="4" key="2">
    <citation type="submission" date="2020-04" db="EMBL/GenBank/DDBJ databases">
        <authorList>
            <consortium name="NCBI Genome Project"/>
        </authorList>
    </citation>
    <scope>NUCLEOTIDE SEQUENCE</scope>
    <source>
        <strain evidence="4">CBS 304.34</strain>
    </source>
</reference>
<feature type="region of interest" description="Disordered" evidence="1">
    <location>
        <begin position="16"/>
        <end position="45"/>
    </location>
</feature>
<dbReference type="AlphaFoldDB" id="A0A6A6YRC7"/>
<feature type="compositionally biased region" description="Basic and acidic residues" evidence="1">
    <location>
        <begin position="173"/>
        <end position="188"/>
    </location>
</feature>
<evidence type="ECO:0000313" key="4">
    <source>
        <dbReference type="RefSeq" id="XP_033578072.1"/>
    </source>
</evidence>
<evidence type="ECO:0000313" key="3">
    <source>
        <dbReference type="Proteomes" id="UP000504636"/>
    </source>
</evidence>
<gene>
    <name evidence="2 4" type="ORF">BDZ99DRAFT_570371</name>
</gene>
<reference evidence="2 4" key="1">
    <citation type="journal article" date="2020" name="Stud. Mycol.">
        <title>101 Dothideomycetes genomes: a test case for predicting lifestyles and emergence of pathogens.</title>
        <authorList>
            <person name="Haridas S."/>
            <person name="Albert R."/>
            <person name="Binder M."/>
            <person name="Bloem J."/>
            <person name="Labutti K."/>
            <person name="Salamov A."/>
            <person name="Andreopoulos B."/>
            <person name="Baker S."/>
            <person name="Barry K."/>
            <person name="Bills G."/>
            <person name="Bluhm B."/>
            <person name="Cannon C."/>
            <person name="Castanera R."/>
            <person name="Culley D."/>
            <person name="Daum C."/>
            <person name="Ezra D."/>
            <person name="Gonzalez J."/>
            <person name="Henrissat B."/>
            <person name="Kuo A."/>
            <person name="Liang C."/>
            <person name="Lipzen A."/>
            <person name="Lutzoni F."/>
            <person name="Magnuson J."/>
            <person name="Mondo S."/>
            <person name="Nolan M."/>
            <person name="Ohm R."/>
            <person name="Pangilinan J."/>
            <person name="Park H.-J."/>
            <person name="Ramirez L."/>
            <person name="Alfaro M."/>
            <person name="Sun H."/>
            <person name="Tritt A."/>
            <person name="Yoshinaga Y."/>
            <person name="Zwiers L.-H."/>
            <person name="Turgeon B."/>
            <person name="Goodwin S."/>
            <person name="Spatafora J."/>
            <person name="Crous P."/>
            <person name="Grigoriev I."/>
        </authorList>
    </citation>
    <scope>NUCLEOTIDE SEQUENCE</scope>
    <source>
        <strain evidence="2 4">CBS 304.34</strain>
    </source>
</reference>
<dbReference type="EMBL" id="MU003699">
    <property type="protein sequence ID" value="KAF2811108.1"/>
    <property type="molecule type" value="Genomic_DNA"/>
</dbReference>
<evidence type="ECO:0000256" key="1">
    <source>
        <dbReference type="SAM" id="MobiDB-lite"/>
    </source>
</evidence>
<feature type="compositionally biased region" description="Basic and acidic residues" evidence="1">
    <location>
        <begin position="154"/>
        <end position="165"/>
    </location>
</feature>
<proteinExistence type="predicted"/>
<reference evidence="4" key="3">
    <citation type="submission" date="2025-04" db="UniProtKB">
        <authorList>
            <consortium name="RefSeq"/>
        </authorList>
    </citation>
    <scope>IDENTIFICATION</scope>
    <source>
        <strain evidence="4">CBS 304.34</strain>
    </source>
</reference>
<feature type="region of interest" description="Disordered" evidence="1">
    <location>
        <begin position="154"/>
        <end position="211"/>
    </location>
</feature>
<dbReference type="OrthoDB" id="10321297at2759"/>
<protein>
    <submittedName>
        <fullName evidence="2 4">Uncharacterized protein</fullName>
    </submittedName>
</protein>